<dbReference type="Proteomes" id="UP000235371">
    <property type="component" value="Unassembled WGS sequence"/>
</dbReference>
<feature type="domain" description="DUF7918" evidence="2">
    <location>
        <begin position="9"/>
        <end position="238"/>
    </location>
</feature>
<dbReference type="RefSeq" id="XP_024738573.1">
    <property type="nucleotide sequence ID" value="XM_024872313.1"/>
</dbReference>
<dbReference type="InParanoid" id="A0A2J6TF89"/>
<dbReference type="OrthoDB" id="3364132at2759"/>
<gene>
    <name evidence="3" type="ORF">K444DRAFT_376047</name>
</gene>
<feature type="compositionally biased region" description="Basic and acidic residues" evidence="1">
    <location>
        <begin position="290"/>
        <end position="316"/>
    </location>
</feature>
<name>A0A2J6TF89_9HELO</name>
<dbReference type="PANTHER" id="PTHR36223:SF1">
    <property type="entry name" value="TRANSCRIPTION ELONGATION FACTOR EAF N-TERMINAL DOMAIN-CONTAINING PROTEIN"/>
    <property type="match status" value="1"/>
</dbReference>
<feature type="compositionally biased region" description="Polar residues" evidence="1">
    <location>
        <begin position="247"/>
        <end position="258"/>
    </location>
</feature>
<dbReference type="EMBL" id="KZ613786">
    <property type="protein sequence ID" value="PMD61669.1"/>
    <property type="molecule type" value="Genomic_DNA"/>
</dbReference>
<reference evidence="3 4" key="1">
    <citation type="submission" date="2016-04" db="EMBL/GenBank/DDBJ databases">
        <title>A degradative enzymes factory behind the ericoid mycorrhizal symbiosis.</title>
        <authorList>
            <consortium name="DOE Joint Genome Institute"/>
            <person name="Martino E."/>
            <person name="Morin E."/>
            <person name="Grelet G."/>
            <person name="Kuo A."/>
            <person name="Kohler A."/>
            <person name="Daghino S."/>
            <person name="Barry K."/>
            <person name="Choi C."/>
            <person name="Cichocki N."/>
            <person name="Clum A."/>
            <person name="Copeland A."/>
            <person name="Hainaut M."/>
            <person name="Haridas S."/>
            <person name="Labutti K."/>
            <person name="Lindquist E."/>
            <person name="Lipzen A."/>
            <person name="Khouja H.-R."/>
            <person name="Murat C."/>
            <person name="Ohm R."/>
            <person name="Olson A."/>
            <person name="Spatafora J."/>
            <person name="Veneault-Fourrey C."/>
            <person name="Henrissat B."/>
            <person name="Grigoriev I."/>
            <person name="Martin F."/>
            <person name="Perotto S."/>
        </authorList>
    </citation>
    <scope>NUCLEOTIDE SEQUENCE [LARGE SCALE GENOMIC DNA]</scope>
    <source>
        <strain evidence="3 4">E</strain>
    </source>
</reference>
<keyword evidence="4" id="KW-1185">Reference proteome</keyword>
<accession>A0A2J6TF89</accession>
<protein>
    <recommendedName>
        <fullName evidence="2">DUF7918 domain-containing protein</fullName>
    </recommendedName>
</protein>
<feature type="region of interest" description="Disordered" evidence="1">
    <location>
        <begin position="285"/>
        <end position="335"/>
    </location>
</feature>
<dbReference type="InterPro" id="IPR057678">
    <property type="entry name" value="DUF7918"/>
</dbReference>
<evidence type="ECO:0000259" key="2">
    <source>
        <dbReference type="Pfam" id="PF25534"/>
    </source>
</evidence>
<dbReference type="AlphaFoldDB" id="A0A2J6TF89"/>
<organism evidence="3 4">
    <name type="scientific">Hyaloscypha bicolor E</name>
    <dbReference type="NCBI Taxonomy" id="1095630"/>
    <lineage>
        <taxon>Eukaryota</taxon>
        <taxon>Fungi</taxon>
        <taxon>Dikarya</taxon>
        <taxon>Ascomycota</taxon>
        <taxon>Pezizomycotina</taxon>
        <taxon>Leotiomycetes</taxon>
        <taxon>Helotiales</taxon>
        <taxon>Hyaloscyphaceae</taxon>
        <taxon>Hyaloscypha</taxon>
        <taxon>Hyaloscypha bicolor</taxon>
    </lineage>
</organism>
<dbReference type="Pfam" id="PF25534">
    <property type="entry name" value="DUF7918"/>
    <property type="match status" value="1"/>
</dbReference>
<dbReference type="GeneID" id="36580394"/>
<sequence length="335" mass="37369">MAVIDSILGISVVVCVDEQALAEYDDNDYPTEPGSSMVSKYIQSDVLKEFAVRLAIKPPYTMNCPTLGFQIYVDGIKTREPLLRKAVLSQGGGHWESLFHGIKYSTGGQQPDCILRPFKFSEIQTSTDDERLDSLHSDIQVMGAVGEIVIKVLRRTEAQAVGLKIEQDSLLDGHPSTVHEKALKGEAKSHGTKLGDGRASVFSRRLESEFMDGEDHPIAIFRFKYRSREALKSLLVIRSPEPEQAPGSRTASPEPAQQNALNIASLSPSERRQIQDFFQMLKSGAAPRIPEGKQKNHADRVFVKREREEDPIEAIRSRKKSRKQNARVSIDLTLD</sequence>
<dbReference type="PANTHER" id="PTHR36223">
    <property type="entry name" value="BETA-LACTAMASE-TYPE TRANSPEPTIDASE FOLD DOMAIN CONTAINING PROTEIN"/>
    <property type="match status" value="1"/>
</dbReference>
<feature type="region of interest" description="Disordered" evidence="1">
    <location>
        <begin position="239"/>
        <end position="258"/>
    </location>
</feature>
<evidence type="ECO:0000256" key="1">
    <source>
        <dbReference type="SAM" id="MobiDB-lite"/>
    </source>
</evidence>
<proteinExistence type="predicted"/>
<evidence type="ECO:0000313" key="3">
    <source>
        <dbReference type="EMBL" id="PMD61669.1"/>
    </source>
</evidence>
<dbReference type="STRING" id="1095630.A0A2J6TF89"/>
<evidence type="ECO:0000313" key="4">
    <source>
        <dbReference type="Proteomes" id="UP000235371"/>
    </source>
</evidence>